<name>A0A6C0HF49_9ZZZZ</name>
<protein>
    <submittedName>
        <fullName evidence="1">Uncharacterized protein</fullName>
    </submittedName>
</protein>
<evidence type="ECO:0000313" key="1">
    <source>
        <dbReference type="EMBL" id="QHT79238.1"/>
    </source>
</evidence>
<reference evidence="1" key="1">
    <citation type="journal article" date="2020" name="Nature">
        <title>Giant virus diversity and host interactions through global metagenomics.</title>
        <authorList>
            <person name="Schulz F."/>
            <person name="Roux S."/>
            <person name="Paez-Espino D."/>
            <person name="Jungbluth S."/>
            <person name="Walsh D.A."/>
            <person name="Denef V.J."/>
            <person name="McMahon K.D."/>
            <person name="Konstantinidis K.T."/>
            <person name="Eloe-Fadrosh E.A."/>
            <person name="Kyrpides N.C."/>
            <person name="Woyke T."/>
        </authorList>
    </citation>
    <scope>NUCLEOTIDE SEQUENCE</scope>
    <source>
        <strain evidence="1">GVMAG-M-3300023179-99</strain>
    </source>
</reference>
<sequence length="31" mass="3724">MEKNQKKGNQKETKELGNFYQNGFFIKRCTN</sequence>
<proteinExistence type="predicted"/>
<organism evidence="1">
    <name type="scientific">viral metagenome</name>
    <dbReference type="NCBI Taxonomy" id="1070528"/>
    <lineage>
        <taxon>unclassified sequences</taxon>
        <taxon>metagenomes</taxon>
        <taxon>organismal metagenomes</taxon>
    </lineage>
</organism>
<dbReference type="AlphaFoldDB" id="A0A6C0HF49"/>
<dbReference type="EMBL" id="MN739947">
    <property type="protein sequence ID" value="QHT79238.1"/>
    <property type="molecule type" value="Genomic_DNA"/>
</dbReference>
<accession>A0A6C0HF49</accession>